<dbReference type="PANTHER" id="PTHR43875:SF15">
    <property type="entry name" value="TREHALOSE IMPORT ATP-BINDING PROTEIN SUGC"/>
    <property type="match status" value="1"/>
</dbReference>
<evidence type="ECO:0000256" key="1">
    <source>
        <dbReference type="ARBA" id="ARBA00004202"/>
    </source>
</evidence>
<evidence type="ECO:0000256" key="3">
    <source>
        <dbReference type="ARBA" id="ARBA00022475"/>
    </source>
</evidence>
<dbReference type="GO" id="GO:0008643">
    <property type="term" value="P:carbohydrate transport"/>
    <property type="evidence" value="ECO:0007669"/>
    <property type="project" value="InterPro"/>
</dbReference>
<protein>
    <recommendedName>
        <fullName evidence="13">ABC-type D-xylose/L-arabinose transporter</fullName>
        <ecNumber evidence="13">7.5.2.13</ecNumber>
    </recommendedName>
</protein>
<keyword evidence="3" id="KW-1003">Cell membrane</keyword>
<evidence type="ECO:0000256" key="4">
    <source>
        <dbReference type="ARBA" id="ARBA00022741"/>
    </source>
</evidence>
<dbReference type="GO" id="GO:0140359">
    <property type="term" value="F:ABC-type transporter activity"/>
    <property type="evidence" value="ECO:0007669"/>
    <property type="project" value="InterPro"/>
</dbReference>
<comment type="subunit">
    <text evidence="12">The complex is composed of two ATP-binding proteins (XacJ and XacK), two transmembrane proteins (XacH and XacI) and a solute-binding protein (XacG).</text>
</comment>
<evidence type="ECO:0000256" key="10">
    <source>
        <dbReference type="ARBA" id="ARBA00053454"/>
    </source>
</evidence>
<keyword evidence="16" id="KW-1185">Reference proteome</keyword>
<dbReference type="AlphaFoldDB" id="A0A3N6PSN4"/>
<dbReference type="Pfam" id="PF00005">
    <property type="entry name" value="ABC_tran"/>
    <property type="match status" value="1"/>
</dbReference>
<dbReference type="InterPro" id="IPR017871">
    <property type="entry name" value="ABC_transporter-like_CS"/>
</dbReference>
<comment type="similarity">
    <text evidence="11">Belongs to the ABC transporter superfamily. Carbohydrate uptake transporter-1 (CUT1) (TC 3.A.1.1) family.</text>
</comment>
<gene>
    <name evidence="15" type="ORF">EA472_04510</name>
</gene>
<evidence type="ECO:0000256" key="11">
    <source>
        <dbReference type="ARBA" id="ARBA00061029"/>
    </source>
</evidence>
<comment type="caution">
    <text evidence="15">The sequence shown here is derived from an EMBL/GenBank/DDBJ whole genome shotgun (WGS) entry which is preliminary data.</text>
</comment>
<keyword evidence="4" id="KW-0547">Nucleotide-binding</keyword>
<dbReference type="Proteomes" id="UP000281431">
    <property type="component" value="Unassembled WGS sequence"/>
</dbReference>
<comment type="subcellular location">
    <subcellularLocation>
        <location evidence="1">Cell membrane</location>
        <topology evidence="1">Peripheral membrane protein</topology>
    </subcellularLocation>
</comment>
<dbReference type="PROSITE" id="PS00211">
    <property type="entry name" value="ABC_TRANSPORTER_1"/>
    <property type="match status" value="1"/>
</dbReference>
<comment type="function">
    <text evidence="10">Part of the ABC transporter complex XacGHIJK involved in the uptake of xylose and arabinose. Responsible for energy coupling to the transport system.</text>
</comment>
<dbReference type="InterPro" id="IPR015855">
    <property type="entry name" value="ABC_transpr_MalK-like"/>
</dbReference>
<dbReference type="PROSITE" id="PS50893">
    <property type="entry name" value="ABC_TRANSPORTER_2"/>
    <property type="match status" value="1"/>
</dbReference>
<comment type="catalytic activity">
    <reaction evidence="8">
        <text>D-xylose(out) + ATP + H2O = D-xylose(in) + ADP + phosphate + H(+)</text>
        <dbReference type="Rhea" id="RHEA:29899"/>
        <dbReference type="ChEBI" id="CHEBI:15377"/>
        <dbReference type="ChEBI" id="CHEBI:15378"/>
        <dbReference type="ChEBI" id="CHEBI:30616"/>
        <dbReference type="ChEBI" id="CHEBI:43474"/>
        <dbReference type="ChEBI" id="CHEBI:53455"/>
        <dbReference type="ChEBI" id="CHEBI:456216"/>
        <dbReference type="EC" id="7.5.2.13"/>
    </reaction>
    <physiologicalReaction direction="left-to-right" evidence="8">
        <dbReference type="Rhea" id="RHEA:29900"/>
    </physiologicalReaction>
</comment>
<sequence length="379" mass="41903">MASISLENVTKIFSGDVVAVDDVSLEISDGEFVVLVGPSGSGKSTILRMISGLEVPTDGTIKLDDEDITTAKPKERDLGMVFQNYALYPHLSARENISFGLRMRGGYSDEEIDERVTEAAEMMSMTDYLDHRPNELSGGQKQRVALGRALVRDSKAFLMDEPLSNLDAKLRTQMRTEIQQLQQRLDMTTIYVTHDQTEAMTMGDRIAILNHGELQQFGTPIEAYYRPNNVFVAGFIGSPSMNFIDVSVDHSGDGTSISHQKFEWEVPDHIADSIPSDETNATLGVRPEDLTVNDGDDPQIPVTVDVVEPLGKEQLLHFSLGNEMHIASITEHVLVSEGDEIRIGFDPEDVHLFDAETGTVMKQRESIPEEEPAVTPHGE</sequence>
<evidence type="ECO:0000256" key="13">
    <source>
        <dbReference type="ARBA" id="ARBA00066315"/>
    </source>
</evidence>
<dbReference type="Pfam" id="PF08402">
    <property type="entry name" value="TOBE_2"/>
    <property type="match status" value="1"/>
</dbReference>
<dbReference type="InterPro" id="IPR003439">
    <property type="entry name" value="ABC_transporter-like_ATP-bd"/>
</dbReference>
<proteinExistence type="inferred from homology"/>
<dbReference type="SUPFAM" id="SSF52540">
    <property type="entry name" value="P-loop containing nucleoside triphosphate hydrolases"/>
    <property type="match status" value="1"/>
</dbReference>
<comment type="catalytic activity">
    <reaction evidence="9">
        <text>L-arabinose(out) + ATP + H2O = L-arabinose(in) + ADP + phosphate + H(+)</text>
        <dbReference type="Rhea" id="RHEA:30007"/>
        <dbReference type="ChEBI" id="CHEBI:15377"/>
        <dbReference type="ChEBI" id="CHEBI:15378"/>
        <dbReference type="ChEBI" id="CHEBI:17535"/>
        <dbReference type="ChEBI" id="CHEBI:30616"/>
        <dbReference type="ChEBI" id="CHEBI:43474"/>
        <dbReference type="ChEBI" id="CHEBI:456216"/>
        <dbReference type="EC" id="7.5.2.13"/>
    </reaction>
    <physiologicalReaction direction="left-to-right" evidence="9">
        <dbReference type="Rhea" id="RHEA:30008"/>
    </physiologicalReaction>
</comment>
<evidence type="ECO:0000313" key="15">
    <source>
        <dbReference type="EMBL" id="RQH02566.1"/>
    </source>
</evidence>
<evidence type="ECO:0000256" key="8">
    <source>
        <dbReference type="ARBA" id="ARBA00050355"/>
    </source>
</evidence>
<dbReference type="FunFam" id="3.40.50.300:FF:000042">
    <property type="entry name" value="Maltose/maltodextrin ABC transporter, ATP-binding protein"/>
    <property type="match status" value="1"/>
</dbReference>
<dbReference type="Gene3D" id="3.40.50.300">
    <property type="entry name" value="P-loop containing nucleotide triphosphate hydrolases"/>
    <property type="match status" value="1"/>
</dbReference>
<dbReference type="InterPro" id="IPR008995">
    <property type="entry name" value="Mo/tungstate-bd_C_term_dom"/>
</dbReference>
<dbReference type="SMART" id="SM00382">
    <property type="entry name" value="AAA"/>
    <property type="match status" value="1"/>
</dbReference>
<evidence type="ECO:0000313" key="16">
    <source>
        <dbReference type="Proteomes" id="UP000281431"/>
    </source>
</evidence>
<name>A0A3N6PSN4_NATCH</name>
<dbReference type="SUPFAM" id="SSF50331">
    <property type="entry name" value="MOP-like"/>
    <property type="match status" value="1"/>
</dbReference>
<evidence type="ECO:0000256" key="6">
    <source>
        <dbReference type="ARBA" id="ARBA00022967"/>
    </source>
</evidence>
<keyword evidence="2" id="KW-0813">Transport</keyword>
<evidence type="ECO:0000256" key="7">
    <source>
        <dbReference type="ARBA" id="ARBA00023136"/>
    </source>
</evidence>
<dbReference type="EC" id="7.5.2.13" evidence="13"/>
<keyword evidence="7" id="KW-0472">Membrane</keyword>
<dbReference type="InterPro" id="IPR013611">
    <property type="entry name" value="Transp-assoc_OB_typ2"/>
</dbReference>
<keyword evidence="5 15" id="KW-0067">ATP-binding</keyword>
<dbReference type="InterPro" id="IPR003593">
    <property type="entry name" value="AAA+_ATPase"/>
</dbReference>
<dbReference type="NCBIfam" id="NF008653">
    <property type="entry name" value="PRK11650.1"/>
    <property type="match status" value="1"/>
</dbReference>
<dbReference type="OrthoDB" id="18368at2157"/>
<dbReference type="GO" id="GO:0016887">
    <property type="term" value="F:ATP hydrolysis activity"/>
    <property type="evidence" value="ECO:0007669"/>
    <property type="project" value="InterPro"/>
</dbReference>
<dbReference type="InterPro" id="IPR047641">
    <property type="entry name" value="ABC_transpr_MalK/UgpC-like"/>
</dbReference>
<dbReference type="GO" id="GO:0055052">
    <property type="term" value="C:ATP-binding cassette (ABC) transporter complex, substrate-binding subunit-containing"/>
    <property type="evidence" value="ECO:0007669"/>
    <property type="project" value="TreeGrafter"/>
</dbReference>
<organism evidence="15 16">
    <name type="scientific">Natrarchaeobius chitinivorans</name>
    <dbReference type="NCBI Taxonomy" id="1679083"/>
    <lineage>
        <taxon>Archaea</taxon>
        <taxon>Methanobacteriati</taxon>
        <taxon>Methanobacteriota</taxon>
        <taxon>Stenosarchaea group</taxon>
        <taxon>Halobacteria</taxon>
        <taxon>Halobacteriales</taxon>
        <taxon>Natrialbaceae</taxon>
        <taxon>Natrarchaeobius</taxon>
    </lineage>
</organism>
<dbReference type="Gene3D" id="2.40.50.140">
    <property type="entry name" value="Nucleic acid-binding proteins"/>
    <property type="match status" value="1"/>
</dbReference>
<dbReference type="InterPro" id="IPR027417">
    <property type="entry name" value="P-loop_NTPase"/>
</dbReference>
<evidence type="ECO:0000256" key="2">
    <source>
        <dbReference type="ARBA" id="ARBA00022448"/>
    </source>
</evidence>
<dbReference type="GO" id="GO:0005524">
    <property type="term" value="F:ATP binding"/>
    <property type="evidence" value="ECO:0007669"/>
    <property type="project" value="UniProtKB-KW"/>
</dbReference>
<reference evidence="15 16" key="1">
    <citation type="submission" date="2018-10" db="EMBL/GenBank/DDBJ databases">
        <title>Natrarchaeobius chitinivorans gen. nov., sp. nov., and Natrarchaeobius haloalkaliphilus sp. nov., alkaliphilic, chitin-utilizing haloarchaea from hypersaline alkaline lakes.</title>
        <authorList>
            <person name="Sorokin D.Y."/>
            <person name="Elcheninov A.G."/>
            <person name="Kostrikina N.A."/>
            <person name="Bale N.J."/>
            <person name="Sinninghe Damste J.S."/>
            <person name="Khijniak T.V."/>
            <person name="Kublanov I.V."/>
            <person name="Toshchakov S.V."/>
        </authorList>
    </citation>
    <scope>NUCLEOTIDE SEQUENCE [LARGE SCALE GENOMIC DNA]</scope>
    <source>
        <strain evidence="15 16">AArcht7</strain>
    </source>
</reference>
<evidence type="ECO:0000256" key="12">
    <source>
        <dbReference type="ARBA" id="ARBA00065962"/>
    </source>
</evidence>
<dbReference type="PANTHER" id="PTHR43875">
    <property type="entry name" value="MALTODEXTRIN IMPORT ATP-BINDING PROTEIN MSMX"/>
    <property type="match status" value="1"/>
</dbReference>
<dbReference type="EMBL" id="REFZ01000002">
    <property type="protein sequence ID" value="RQH02566.1"/>
    <property type="molecule type" value="Genomic_DNA"/>
</dbReference>
<feature type="domain" description="ABC transporter" evidence="14">
    <location>
        <begin position="4"/>
        <end position="236"/>
    </location>
</feature>
<evidence type="ECO:0000256" key="5">
    <source>
        <dbReference type="ARBA" id="ARBA00022840"/>
    </source>
</evidence>
<accession>A0A3N6PSN4</accession>
<dbReference type="CDD" id="cd03301">
    <property type="entry name" value="ABC_MalK_N"/>
    <property type="match status" value="1"/>
</dbReference>
<evidence type="ECO:0000259" key="14">
    <source>
        <dbReference type="PROSITE" id="PS50893"/>
    </source>
</evidence>
<keyword evidence="6" id="KW-1278">Translocase</keyword>
<dbReference type="InterPro" id="IPR012340">
    <property type="entry name" value="NA-bd_OB-fold"/>
</dbReference>
<evidence type="ECO:0000256" key="9">
    <source>
        <dbReference type="ARBA" id="ARBA00051890"/>
    </source>
</evidence>
<dbReference type="Gene3D" id="2.40.50.100">
    <property type="match status" value="1"/>
</dbReference>